<accession>A0A1H5LQB0</accession>
<evidence type="ECO:0000313" key="2">
    <source>
        <dbReference type="EMBL" id="SEE79265.1"/>
    </source>
</evidence>
<gene>
    <name evidence="2" type="ORF">SAMN05444171_8079</name>
</gene>
<evidence type="ECO:0000313" key="3">
    <source>
        <dbReference type="Proteomes" id="UP000183208"/>
    </source>
</evidence>
<dbReference type="SUPFAM" id="SSF52540">
    <property type="entry name" value="P-loop containing nucleoside triphosphate hydrolases"/>
    <property type="match status" value="1"/>
</dbReference>
<dbReference type="EMBL" id="FNTI01000002">
    <property type="protein sequence ID" value="SEE79265.1"/>
    <property type="molecule type" value="Genomic_DNA"/>
</dbReference>
<evidence type="ECO:0000256" key="1">
    <source>
        <dbReference type="SAM" id="MobiDB-lite"/>
    </source>
</evidence>
<protein>
    <submittedName>
        <fullName evidence="2">AAA domain-containing protein</fullName>
    </submittedName>
</protein>
<dbReference type="AlphaFoldDB" id="A0A1H5LQB0"/>
<proteinExistence type="predicted"/>
<dbReference type="InterPro" id="IPR027417">
    <property type="entry name" value="P-loop_NTPase"/>
</dbReference>
<organism evidence="2 3">
    <name type="scientific">Bradyrhizobium lablabi</name>
    <dbReference type="NCBI Taxonomy" id="722472"/>
    <lineage>
        <taxon>Bacteria</taxon>
        <taxon>Pseudomonadati</taxon>
        <taxon>Pseudomonadota</taxon>
        <taxon>Alphaproteobacteria</taxon>
        <taxon>Hyphomicrobiales</taxon>
        <taxon>Nitrobacteraceae</taxon>
        <taxon>Bradyrhizobium</taxon>
    </lineage>
</organism>
<dbReference type="Pfam" id="PF13479">
    <property type="entry name" value="AAA_24"/>
    <property type="match status" value="1"/>
</dbReference>
<reference evidence="2 3" key="1">
    <citation type="submission" date="2016-10" db="EMBL/GenBank/DDBJ databases">
        <authorList>
            <person name="de Groot N.N."/>
        </authorList>
    </citation>
    <scope>NUCLEOTIDE SEQUENCE [LARGE SCALE GENOMIC DNA]</scope>
    <source>
        <strain evidence="2 3">GAS522</strain>
    </source>
</reference>
<feature type="region of interest" description="Disordered" evidence="1">
    <location>
        <begin position="311"/>
        <end position="335"/>
    </location>
</feature>
<name>A0A1H5LQB0_9BRAD</name>
<sequence length="335" mass="37625">MPVTVMHMDEHWMTMGRKKVAAGVALWRASTQANRWPGYPHKAIVPEYPGWQETKWLDREEAEFSDPAKFDPKIYRQADMTFHFAPAVRESVTLLIALAGASGSGKTFSALRLAKGMAPTGKIAFIDTEARRGLHYAEEFDFLHSDMRPPFRPAAFIEGIRAAEAAGAEVVIIDSFSHEYDGQGGIMDWADELEADGTKSPGNWKVPKGAHKKLMNALLQCRASIIFCLRADEKIRIARENGKTVVEPLGWMPICEKRFMFEMTASFTLTPDRPGIPHFDLPHKLQRQHRDMFTDKKPIGEDSGAALAEWARGGAPAPPPRNSNRLSRWKKRQTI</sequence>
<dbReference type="Proteomes" id="UP000183208">
    <property type="component" value="Unassembled WGS sequence"/>
</dbReference>